<name>A0A290Z0Z7_9PSEU</name>
<dbReference type="Pfam" id="PF14072">
    <property type="entry name" value="DndB"/>
    <property type="match status" value="1"/>
</dbReference>
<dbReference type="InterPro" id="IPR017642">
    <property type="entry name" value="DNA_S_mod_DndB"/>
</dbReference>
<reference evidence="1" key="1">
    <citation type="submission" date="2017-09" db="EMBL/GenBank/DDBJ databases">
        <title>Complete Genome Sequence of ansamitocin-producing Bacterium Actinosynnema pretiosum X47.</title>
        <authorList>
            <person name="Cao G."/>
            <person name="Zong G."/>
            <person name="Zhong C."/>
            <person name="Fu J."/>
        </authorList>
    </citation>
    <scope>NUCLEOTIDE SEQUENCE [LARGE SCALE GENOMIC DNA]</scope>
    <source>
        <strain evidence="1">X47</strain>
    </source>
</reference>
<evidence type="ECO:0008006" key="3">
    <source>
        <dbReference type="Google" id="ProtNLM"/>
    </source>
</evidence>
<accession>A0A290Z0Z7</accession>
<gene>
    <name evidence="1" type="ORF">CNX65_04820</name>
</gene>
<dbReference type="KEGG" id="apre:CNX65_04820"/>
<evidence type="ECO:0000313" key="2">
    <source>
        <dbReference type="Proteomes" id="UP000218505"/>
    </source>
</evidence>
<dbReference type="NCBIfam" id="NF041060">
    <property type="entry name" value="DpdB"/>
    <property type="match status" value="1"/>
</dbReference>
<dbReference type="AlphaFoldDB" id="A0A290Z0Z7"/>
<sequence>MADRYTLRLPALEIHQGNRRIYCFAVDGKKLHSFTAVSRIRRDEDERLQGYQRPEVLNHIKGIRRYLESDGAMLPNAIVVAFNDSVEFVPSAVMHLDAVNYSVPGELVIPVDEALAEQDKPAWLVDGQQRSAAIRDADVAEFPVAVVGFIADNEEEQRSQFILVNSSKALPKGLIHELLPDTTGHLPPSYVRRRLPTQIMTRLNGDKSSPFFRLIATPTAPKGYIKDNTVLKMVEHSLYEGALYQYRNPVDGTGDVDRMLLHLKSFWSIVQEVFPVEWSKPPRTSRLTHGVGIQSLGFVMDALTEGMPAEAVKSVAVREAVEKLRPHVAWMSGSWNFADGEERRWNNLQNTPNDVRQLTAHLLRLVDLRKKGRR</sequence>
<keyword evidence="2" id="KW-1185">Reference proteome</keyword>
<protein>
    <recommendedName>
        <fullName evidence="3">DGQHR domain-containing protein</fullName>
    </recommendedName>
</protein>
<dbReference type="InterPro" id="IPR017601">
    <property type="entry name" value="DGQHR-contain_dom"/>
</dbReference>
<dbReference type="RefSeq" id="WP_096491682.1">
    <property type="nucleotide sequence ID" value="NZ_CP023445.1"/>
</dbReference>
<organism evidence="1 2">
    <name type="scientific">Actinosynnema pretiosum</name>
    <dbReference type="NCBI Taxonomy" id="42197"/>
    <lineage>
        <taxon>Bacteria</taxon>
        <taxon>Bacillati</taxon>
        <taxon>Actinomycetota</taxon>
        <taxon>Actinomycetes</taxon>
        <taxon>Pseudonocardiales</taxon>
        <taxon>Pseudonocardiaceae</taxon>
        <taxon>Actinosynnema</taxon>
    </lineage>
</organism>
<dbReference type="CDD" id="cd16413">
    <property type="entry name" value="DGQHR_domain"/>
    <property type="match status" value="1"/>
</dbReference>
<proteinExistence type="predicted"/>
<dbReference type="NCBIfam" id="TIGR03187">
    <property type="entry name" value="DGQHR"/>
    <property type="match status" value="1"/>
</dbReference>
<evidence type="ECO:0000313" key="1">
    <source>
        <dbReference type="EMBL" id="ATE52690.1"/>
    </source>
</evidence>
<dbReference type="Proteomes" id="UP000218505">
    <property type="component" value="Chromosome"/>
</dbReference>
<dbReference type="EMBL" id="CP023445">
    <property type="protein sequence ID" value="ATE52690.1"/>
    <property type="molecule type" value="Genomic_DNA"/>
</dbReference>